<dbReference type="RefSeq" id="WP_120142022.1">
    <property type="nucleotide sequence ID" value="NZ_CP031933.2"/>
</dbReference>
<dbReference type="EMBL" id="CP031933">
    <property type="protein sequence ID" value="AYE37774.1"/>
    <property type="molecule type" value="Genomic_DNA"/>
</dbReference>
<protein>
    <recommendedName>
        <fullName evidence="4">Type II secretion system protein</fullName>
    </recommendedName>
</protein>
<proteinExistence type="predicted"/>
<dbReference type="Proteomes" id="UP000267208">
    <property type="component" value="Chromosome"/>
</dbReference>
<keyword evidence="1" id="KW-0812">Transmembrane</keyword>
<evidence type="ECO:0000313" key="2">
    <source>
        <dbReference type="EMBL" id="AYE37774.1"/>
    </source>
</evidence>
<feature type="transmembrane region" description="Helical" evidence="1">
    <location>
        <begin position="12"/>
        <end position="31"/>
    </location>
</feature>
<organism evidence="2 3">
    <name type="scientific">Companilactobacillus zhachilii</name>
    <dbReference type="NCBI Taxonomy" id="2304606"/>
    <lineage>
        <taxon>Bacteria</taxon>
        <taxon>Bacillati</taxon>
        <taxon>Bacillota</taxon>
        <taxon>Bacilli</taxon>
        <taxon>Lactobacillales</taxon>
        <taxon>Lactobacillaceae</taxon>
        <taxon>Companilactobacillus</taxon>
    </lineage>
</organism>
<evidence type="ECO:0000313" key="3">
    <source>
        <dbReference type="Proteomes" id="UP000267208"/>
    </source>
</evidence>
<keyword evidence="1" id="KW-0472">Membrane</keyword>
<sequence length="95" mass="11386">MKRNTRRKGYLLLESLTALTISILIIFTLNYCINEQFKLLNSWERKVNADKIVLLHLKNKDVPNNLVIKGQEYYFTQLDDYYHVKVGKNDYKFKK</sequence>
<evidence type="ECO:0000256" key="1">
    <source>
        <dbReference type="SAM" id="Phobius"/>
    </source>
</evidence>
<dbReference type="AlphaFoldDB" id="A0A386PPX3"/>
<keyword evidence="1" id="KW-1133">Transmembrane helix</keyword>
<name>A0A386PPX3_9LACO</name>
<reference evidence="3" key="1">
    <citation type="submission" date="2018-08" db="EMBL/GenBank/DDBJ databases">
        <title>Genome of Lactobacillus sp. HBUAS52074.</title>
        <authorList>
            <person name="Guo Z."/>
            <person name="Zhang Z.D."/>
        </authorList>
    </citation>
    <scope>NUCLEOTIDE SEQUENCE [LARGE SCALE GENOMIC DNA]</scope>
    <source>
        <strain evidence="3">HBUAS52074</strain>
    </source>
</reference>
<evidence type="ECO:0008006" key="4">
    <source>
        <dbReference type="Google" id="ProtNLM"/>
    </source>
</evidence>
<keyword evidence="3" id="KW-1185">Reference proteome</keyword>
<dbReference type="OrthoDB" id="2297107at2"/>
<accession>A0A386PPX3</accession>
<gene>
    <name evidence="2" type="ORF">D1B17_03645</name>
</gene>
<dbReference type="KEGG" id="lzh:D1B17_03645"/>